<name>A0ABQ9ZB39_9CRUS</name>
<proteinExistence type="predicted"/>
<comment type="caution">
    <text evidence="1">The sequence shown here is derived from an EMBL/GenBank/DDBJ whole genome shotgun (WGS) entry which is preliminary data.</text>
</comment>
<accession>A0ABQ9ZB39</accession>
<reference evidence="1 2" key="1">
    <citation type="journal article" date="2023" name="Nucleic Acids Res.">
        <title>The hologenome of Daphnia magna reveals possible DNA methylation and microbiome-mediated evolution of the host genome.</title>
        <authorList>
            <person name="Chaturvedi A."/>
            <person name="Li X."/>
            <person name="Dhandapani V."/>
            <person name="Marshall H."/>
            <person name="Kissane S."/>
            <person name="Cuenca-Cambronero M."/>
            <person name="Asole G."/>
            <person name="Calvet F."/>
            <person name="Ruiz-Romero M."/>
            <person name="Marangio P."/>
            <person name="Guigo R."/>
            <person name="Rago D."/>
            <person name="Mirbahai L."/>
            <person name="Eastwood N."/>
            <person name="Colbourne J.K."/>
            <person name="Zhou J."/>
            <person name="Mallon E."/>
            <person name="Orsini L."/>
        </authorList>
    </citation>
    <scope>NUCLEOTIDE SEQUENCE [LARGE SCALE GENOMIC DNA]</scope>
    <source>
        <strain evidence="1">LRV0_1</strain>
    </source>
</reference>
<evidence type="ECO:0000313" key="1">
    <source>
        <dbReference type="EMBL" id="KAK4010117.1"/>
    </source>
</evidence>
<evidence type="ECO:0000313" key="2">
    <source>
        <dbReference type="Proteomes" id="UP001234178"/>
    </source>
</evidence>
<dbReference type="Proteomes" id="UP001234178">
    <property type="component" value="Unassembled WGS sequence"/>
</dbReference>
<sequence length="71" mass="8106">MPQQRSRGITALVDELTNRRKFTSGCIIYSKWNFVLSIGFLKRLCKQGYVVNGPCGFSAYPFIPTTENWEA</sequence>
<keyword evidence="2" id="KW-1185">Reference proteome</keyword>
<gene>
    <name evidence="1" type="ORF">OUZ56_019264</name>
</gene>
<dbReference type="EMBL" id="JAOYFB010000003">
    <property type="protein sequence ID" value="KAK4010117.1"/>
    <property type="molecule type" value="Genomic_DNA"/>
</dbReference>
<organism evidence="1 2">
    <name type="scientific">Daphnia magna</name>
    <dbReference type="NCBI Taxonomy" id="35525"/>
    <lineage>
        <taxon>Eukaryota</taxon>
        <taxon>Metazoa</taxon>
        <taxon>Ecdysozoa</taxon>
        <taxon>Arthropoda</taxon>
        <taxon>Crustacea</taxon>
        <taxon>Branchiopoda</taxon>
        <taxon>Diplostraca</taxon>
        <taxon>Cladocera</taxon>
        <taxon>Anomopoda</taxon>
        <taxon>Daphniidae</taxon>
        <taxon>Daphnia</taxon>
    </lineage>
</organism>
<protein>
    <submittedName>
        <fullName evidence="1">Uncharacterized protein</fullName>
    </submittedName>
</protein>